<name>A0A2S7IQK8_9BACT</name>
<feature type="compositionally biased region" description="Polar residues" evidence="1">
    <location>
        <begin position="10"/>
        <end position="23"/>
    </location>
</feature>
<keyword evidence="3" id="KW-1185">Reference proteome</keyword>
<evidence type="ECO:0000313" key="3">
    <source>
        <dbReference type="Proteomes" id="UP000239590"/>
    </source>
</evidence>
<sequence length="83" mass="9399">MENAEKKIDPNQTKHQQNPNLSSGKGDGDVYHENQRVEVEDEGERPKKEPLGGLEVIPNKPNVSYTASDEEGDIIRQEKENNR</sequence>
<comment type="caution">
    <text evidence="2">The sequence shown here is derived from an EMBL/GenBank/DDBJ whole genome shotgun (WGS) entry which is preliminary data.</text>
</comment>
<feature type="compositionally biased region" description="Basic and acidic residues" evidence="1">
    <location>
        <begin position="26"/>
        <end position="50"/>
    </location>
</feature>
<protein>
    <submittedName>
        <fullName evidence="2">Uncharacterized protein</fullName>
    </submittedName>
</protein>
<accession>A0A2S7IQK8</accession>
<dbReference type="OrthoDB" id="965386at2"/>
<feature type="region of interest" description="Disordered" evidence="1">
    <location>
        <begin position="1"/>
        <end position="83"/>
    </location>
</feature>
<evidence type="ECO:0000313" key="2">
    <source>
        <dbReference type="EMBL" id="PQA59991.1"/>
    </source>
</evidence>
<dbReference type="Proteomes" id="UP000239590">
    <property type="component" value="Unassembled WGS sequence"/>
</dbReference>
<proteinExistence type="predicted"/>
<dbReference type="AlphaFoldDB" id="A0A2S7IQK8"/>
<organism evidence="2 3">
    <name type="scientific">Siphonobacter curvatus</name>
    <dbReference type="NCBI Taxonomy" id="2094562"/>
    <lineage>
        <taxon>Bacteria</taxon>
        <taxon>Pseudomonadati</taxon>
        <taxon>Bacteroidota</taxon>
        <taxon>Cytophagia</taxon>
        <taxon>Cytophagales</taxon>
        <taxon>Cytophagaceae</taxon>
        <taxon>Siphonobacter</taxon>
    </lineage>
</organism>
<evidence type="ECO:0000256" key="1">
    <source>
        <dbReference type="SAM" id="MobiDB-lite"/>
    </source>
</evidence>
<gene>
    <name evidence="2" type="ORF">C5O19_10305</name>
</gene>
<dbReference type="EMBL" id="PTRA01000001">
    <property type="protein sequence ID" value="PQA59991.1"/>
    <property type="molecule type" value="Genomic_DNA"/>
</dbReference>
<reference evidence="3" key="1">
    <citation type="submission" date="2018-02" db="EMBL/GenBank/DDBJ databases">
        <title>Genome sequencing of Solimonas sp. HR-BB.</title>
        <authorList>
            <person name="Lee Y."/>
            <person name="Jeon C.O."/>
        </authorList>
    </citation>
    <scope>NUCLEOTIDE SEQUENCE [LARGE SCALE GENOMIC DNA]</scope>
    <source>
        <strain evidence="3">HR-U</strain>
    </source>
</reference>
<feature type="compositionally biased region" description="Basic and acidic residues" evidence="1">
    <location>
        <begin position="73"/>
        <end position="83"/>
    </location>
</feature>
<dbReference type="RefSeq" id="WP_104711892.1">
    <property type="nucleotide sequence ID" value="NZ_PTRA01000001.1"/>
</dbReference>